<dbReference type="RefSeq" id="WP_068426856.1">
    <property type="nucleotide sequence ID" value="NZ_LVHI01000015.1"/>
</dbReference>
<protein>
    <submittedName>
        <fullName evidence="1">Uncharacterized protein</fullName>
    </submittedName>
</protein>
<proteinExistence type="predicted"/>
<evidence type="ECO:0000313" key="2">
    <source>
        <dbReference type="Proteomes" id="UP000077519"/>
    </source>
</evidence>
<dbReference type="Proteomes" id="UP000077519">
    <property type="component" value="Unassembled WGS sequence"/>
</dbReference>
<name>A0A177YE49_9NOCA</name>
<organism evidence="1 2">
    <name type="scientific">Rhodococcoides kyotonense</name>
    <dbReference type="NCBI Taxonomy" id="398843"/>
    <lineage>
        <taxon>Bacteria</taxon>
        <taxon>Bacillati</taxon>
        <taxon>Actinomycetota</taxon>
        <taxon>Actinomycetes</taxon>
        <taxon>Mycobacteriales</taxon>
        <taxon>Nocardiaceae</taxon>
        <taxon>Rhodococcoides</taxon>
    </lineage>
</organism>
<comment type="caution">
    <text evidence="1">The sequence shown here is derived from an EMBL/GenBank/DDBJ whole genome shotgun (WGS) entry which is preliminary data.</text>
</comment>
<accession>A0A177YE49</accession>
<evidence type="ECO:0000313" key="1">
    <source>
        <dbReference type="EMBL" id="OAK53826.1"/>
    </source>
</evidence>
<reference evidence="1 2" key="1">
    <citation type="submission" date="2016-03" db="EMBL/GenBank/DDBJ databases">
        <title>Genome sequence of Rhodococcus kyotonensis KB10.</title>
        <authorList>
            <person name="Jeong H."/>
            <person name="Hong C.E."/>
            <person name="Jo S.H."/>
            <person name="Park J.M."/>
        </authorList>
    </citation>
    <scope>NUCLEOTIDE SEQUENCE [LARGE SCALE GENOMIC DNA]</scope>
    <source>
        <strain evidence="1 2">KB10</strain>
    </source>
</reference>
<keyword evidence="2" id="KW-1185">Reference proteome</keyword>
<sequence>MASIPSEIVWQAKLFTFCAIPGCDALVATPGDVCIACQRAFGDMLQAQDGPVVDAEQVAAEFAARDADVLAHYRRPRRDSACAGT</sequence>
<gene>
    <name evidence="1" type="ORF">A3K89_22170</name>
</gene>
<dbReference type="EMBL" id="LVHI01000015">
    <property type="protein sequence ID" value="OAK53826.1"/>
    <property type="molecule type" value="Genomic_DNA"/>
</dbReference>
<dbReference type="AlphaFoldDB" id="A0A177YE49"/>